<protein>
    <recommendedName>
        <fullName evidence="3">Oxidoreductase</fullName>
    </recommendedName>
</protein>
<dbReference type="EMBL" id="WSSB01000002">
    <property type="protein sequence ID" value="MXR35880.1"/>
    <property type="molecule type" value="Genomic_DNA"/>
</dbReference>
<comment type="caution">
    <text evidence="1">The sequence shown here is derived from an EMBL/GenBank/DDBJ whole genome shotgun (WGS) entry which is preliminary data.</text>
</comment>
<organism evidence="1 2">
    <name type="scientific">Craterilacuibacter sinensis</name>
    <dbReference type="NCBI Taxonomy" id="2686017"/>
    <lineage>
        <taxon>Bacteria</taxon>
        <taxon>Pseudomonadati</taxon>
        <taxon>Pseudomonadota</taxon>
        <taxon>Betaproteobacteria</taxon>
        <taxon>Neisseriales</taxon>
        <taxon>Neisseriaceae</taxon>
        <taxon>Craterilacuibacter</taxon>
    </lineage>
</organism>
<proteinExistence type="predicted"/>
<evidence type="ECO:0000313" key="2">
    <source>
        <dbReference type="Proteomes" id="UP000467214"/>
    </source>
</evidence>
<gene>
    <name evidence="1" type="ORF">GQF02_02685</name>
</gene>
<dbReference type="RefSeq" id="WP_160794673.1">
    <property type="nucleotide sequence ID" value="NZ_WSSB01000002.1"/>
</dbReference>
<keyword evidence="2" id="KW-1185">Reference proteome</keyword>
<dbReference type="Proteomes" id="UP000467214">
    <property type="component" value="Unassembled WGS sequence"/>
</dbReference>
<sequence length="67" mass="7475">MSTLDTLMLANRIIVTPMCQYSADESEAEQALGRVIRAIRRYSAMPLGLQLAHADKTLFNEPPLRQG</sequence>
<dbReference type="SUPFAM" id="SSF51395">
    <property type="entry name" value="FMN-linked oxidoreductases"/>
    <property type="match status" value="1"/>
</dbReference>
<name>A0A845BKG2_9NEIS</name>
<dbReference type="AlphaFoldDB" id="A0A845BKG2"/>
<evidence type="ECO:0008006" key="3">
    <source>
        <dbReference type="Google" id="ProtNLM"/>
    </source>
</evidence>
<reference evidence="1 2" key="1">
    <citation type="submission" date="2019-12" db="EMBL/GenBank/DDBJ databases">
        <title>Neisseriaceae gen. nov. sp. Genome sequencing and assembly.</title>
        <authorList>
            <person name="Liu Z."/>
            <person name="Li A."/>
        </authorList>
    </citation>
    <scope>NUCLEOTIDE SEQUENCE [LARGE SCALE GENOMIC DNA]</scope>
    <source>
        <strain evidence="1 2">B2N2-7</strain>
    </source>
</reference>
<accession>A0A845BKG2</accession>
<evidence type="ECO:0000313" key="1">
    <source>
        <dbReference type="EMBL" id="MXR35880.1"/>
    </source>
</evidence>